<dbReference type="Proteomes" id="UP001603857">
    <property type="component" value="Unassembled WGS sequence"/>
</dbReference>
<evidence type="ECO:0000313" key="2">
    <source>
        <dbReference type="Proteomes" id="UP001603857"/>
    </source>
</evidence>
<keyword evidence="2" id="KW-1185">Reference proteome</keyword>
<evidence type="ECO:0000313" key="1">
    <source>
        <dbReference type="EMBL" id="KAL2343598.1"/>
    </source>
</evidence>
<comment type="caution">
    <text evidence="1">The sequence shown here is derived from an EMBL/GenBank/DDBJ whole genome shotgun (WGS) entry which is preliminary data.</text>
</comment>
<accession>A0ABD1N6H9</accession>
<dbReference type="EMBL" id="JBGMDY010000002">
    <property type="protein sequence ID" value="KAL2343598.1"/>
    <property type="molecule type" value="Genomic_DNA"/>
</dbReference>
<gene>
    <name evidence="1" type="ORF">Fmac_004883</name>
</gene>
<proteinExistence type="predicted"/>
<protein>
    <submittedName>
        <fullName evidence="1">Uncharacterized protein</fullName>
    </submittedName>
</protein>
<sequence length="55" mass="5972">MLATFISSTALPPDSWRLCTRSNATPFQAFVVDRLGHAVYVTFSDVHTAAASDNN</sequence>
<reference evidence="1 2" key="1">
    <citation type="submission" date="2024-08" db="EMBL/GenBank/DDBJ databases">
        <title>Insights into the chromosomal genome structure of Flemingia macrophylla.</title>
        <authorList>
            <person name="Ding Y."/>
            <person name="Zhao Y."/>
            <person name="Bi W."/>
            <person name="Wu M."/>
            <person name="Zhao G."/>
            <person name="Gong Y."/>
            <person name="Li W."/>
            <person name="Zhang P."/>
        </authorList>
    </citation>
    <scope>NUCLEOTIDE SEQUENCE [LARGE SCALE GENOMIC DNA]</scope>
    <source>
        <strain evidence="1">DYQJB</strain>
        <tissue evidence="1">Leaf</tissue>
    </source>
</reference>
<name>A0ABD1N6H9_9FABA</name>
<dbReference type="AlphaFoldDB" id="A0ABD1N6H9"/>
<organism evidence="1 2">
    <name type="scientific">Flemingia macrophylla</name>
    <dbReference type="NCBI Taxonomy" id="520843"/>
    <lineage>
        <taxon>Eukaryota</taxon>
        <taxon>Viridiplantae</taxon>
        <taxon>Streptophyta</taxon>
        <taxon>Embryophyta</taxon>
        <taxon>Tracheophyta</taxon>
        <taxon>Spermatophyta</taxon>
        <taxon>Magnoliopsida</taxon>
        <taxon>eudicotyledons</taxon>
        <taxon>Gunneridae</taxon>
        <taxon>Pentapetalae</taxon>
        <taxon>rosids</taxon>
        <taxon>fabids</taxon>
        <taxon>Fabales</taxon>
        <taxon>Fabaceae</taxon>
        <taxon>Papilionoideae</taxon>
        <taxon>50 kb inversion clade</taxon>
        <taxon>NPAAA clade</taxon>
        <taxon>indigoferoid/millettioid clade</taxon>
        <taxon>Phaseoleae</taxon>
        <taxon>Flemingia</taxon>
    </lineage>
</organism>